<sequence length="106" mass="11940">MATENGKDTMPMIFPWLRLEGLQDPKKCLVDGGNLIAEAPALLDEVRNKLEDNERVLRLDRPRPLLLDSEDDTTGYVLLIRFKEVDTSLGHEGEVKEDTAASTEQM</sequence>
<name>A0AAD8V9A6_9PEZI</name>
<evidence type="ECO:0000313" key="2">
    <source>
        <dbReference type="Proteomes" id="UP001230504"/>
    </source>
</evidence>
<evidence type="ECO:0000313" key="1">
    <source>
        <dbReference type="EMBL" id="KAK1597769.1"/>
    </source>
</evidence>
<comment type="caution">
    <text evidence="1">The sequence shown here is derived from an EMBL/GenBank/DDBJ whole genome shotgun (WGS) entry which is preliminary data.</text>
</comment>
<protein>
    <submittedName>
        <fullName evidence="1">Uncharacterized protein</fullName>
    </submittedName>
</protein>
<dbReference type="RefSeq" id="XP_060418541.1">
    <property type="nucleotide sequence ID" value="XM_060563249.1"/>
</dbReference>
<keyword evidence="2" id="KW-1185">Reference proteome</keyword>
<accession>A0AAD8V9A6</accession>
<dbReference type="EMBL" id="JAHLJV010000007">
    <property type="protein sequence ID" value="KAK1597769.1"/>
    <property type="molecule type" value="Genomic_DNA"/>
</dbReference>
<dbReference type="GeneID" id="85447489"/>
<gene>
    <name evidence="1" type="ORF">LY79DRAFT_666574</name>
</gene>
<dbReference type="AlphaFoldDB" id="A0AAD8V9A6"/>
<dbReference type="Proteomes" id="UP001230504">
    <property type="component" value="Unassembled WGS sequence"/>
</dbReference>
<reference evidence="1" key="1">
    <citation type="submission" date="2021-06" db="EMBL/GenBank/DDBJ databases">
        <title>Comparative genomics, transcriptomics and evolutionary studies reveal genomic signatures of adaptation to plant cell wall in hemibiotrophic fungi.</title>
        <authorList>
            <consortium name="DOE Joint Genome Institute"/>
            <person name="Baroncelli R."/>
            <person name="Diaz J.F."/>
            <person name="Benocci T."/>
            <person name="Peng M."/>
            <person name="Battaglia E."/>
            <person name="Haridas S."/>
            <person name="Andreopoulos W."/>
            <person name="Labutti K."/>
            <person name="Pangilinan J."/>
            <person name="Floch G.L."/>
            <person name="Makela M.R."/>
            <person name="Henrissat B."/>
            <person name="Grigoriev I.V."/>
            <person name="Crouch J.A."/>
            <person name="De Vries R.P."/>
            <person name="Sukno S.A."/>
            <person name="Thon M.R."/>
        </authorList>
    </citation>
    <scope>NUCLEOTIDE SEQUENCE</scope>
    <source>
        <strain evidence="1">CBS 125086</strain>
    </source>
</reference>
<proteinExistence type="predicted"/>
<organism evidence="1 2">
    <name type="scientific">Colletotrichum navitas</name>
    <dbReference type="NCBI Taxonomy" id="681940"/>
    <lineage>
        <taxon>Eukaryota</taxon>
        <taxon>Fungi</taxon>
        <taxon>Dikarya</taxon>
        <taxon>Ascomycota</taxon>
        <taxon>Pezizomycotina</taxon>
        <taxon>Sordariomycetes</taxon>
        <taxon>Hypocreomycetidae</taxon>
        <taxon>Glomerellales</taxon>
        <taxon>Glomerellaceae</taxon>
        <taxon>Colletotrichum</taxon>
        <taxon>Colletotrichum graminicola species complex</taxon>
    </lineage>
</organism>